<protein>
    <recommendedName>
        <fullName evidence="9">Zn(2)-C6 fungal-type domain-containing protein</fullName>
    </recommendedName>
</protein>
<dbReference type="InterPro" id="IPR051430">
    <property type="entry name" value="Fungal_TF_Env_Response"/>
</dbReference>
<evidence type="ECO:0000256" key="3">
    <source>
        <dbReference type="ARBA" id="ARBA00023015"/>
    </source>
</evidence>
<keyword evidence="2" id="KW-0862">Zinc</keyword>
<keyword evidence="4" id="KW-0238">DNA-binding</keyword>
<keyword evidence="7" id="KW-0175">Coiled coil</keyword>
<feature type="domain" description="Zn(2)-C6 fungal-type" evidence="9">
    <location>
        <begin position="15"/>
        <end position="46"/>
    </location>
</feature>
<evidence type="ECO:0000256" key="6">
    <source>
        <dbReference type="ARBA" id="ARBA00023242"/>
    </source>
</evidence>
<evidence type="ECO:0000256" key="2">
    <source>
        <dbReference type="ARBA" id="ARBA00022833"/>
    </source>
</evidence>
<keyword evidence="6" id="KW-0539">Nucleus</keyword>
<reference evidence="10 11" key="1">
    <citation type="submission" date="2024-07" db="EMBL/GenBank/DDBJ databases">
        <title>Section-level genome sequencing and comparative genomics of Aspergillus sections Usti and Cavernicolus.</title>
        <authorList>
            <consortium name="Lawrence Berkeley National Laboratory"/>
            <person name="Nybo J.L."/>
            <person name="Vesth T.C."/>
            <person name="Theobald S."/>
            <person name="Frisvad J.C."/>
            <person name="Larsen T.O."/>
            <person name="Kjaerboelling I."/>
            <person name="Rothschild-Mancinelli K."/>
            <person name="Lyhne E.K."/>
            <person name="Kogle M.E."/>
            <person name="Barry K."/>
            <person name="Clum A."/>
            <person name="Na H."/>
            <person name="Ledsgaard L."/>
            <person name="Lin J."/>
            <person name="Lipzen A."/>
            <person name="Kuo A."/>
            <person name="Riley R."/>
            <person name="Mondo S."/>
            <person name="Labutti K."/>
            <person name="Haridas S."/>
            <person name="Pangalinan J."/>
            <person name="Salamov A.A."/>
            <person name="Simmons B.A."/>
            <person name="Magnuson J.K."/>
            <person name="Chen J."/>
            <person name="Drula E."/>
            <person name="Henrissat B."/>
            <person name="Wiebenga A."/>
            <person name="Lubbers R.J."/>
            <person name="Gomes A.C."/>
            <person name="Makela M.R."/>
            <person name="Stajich J."/>
            <person name="Grigoriev I.V."/>
            <person name="Mortensen U.H."/>
            <person name="De Vries R.P."/>
            <person name="Baker S.E."/>
            <person name="Andersen M.R."/>
        </authorList>
    </citation>
    <scope>NUCLEOTIDE SEQUENCE [LARGE SCALE GENOMIC DNA]</scope>
    <source>
        <strain evidence="10 11">CBS 588.65</strain>
    </source>
</reference>
<dbReference type="InterPro" id="IPR036864">
    <property type="entry name" value="Zn2-C6_fun-type_DNA-bd_sf"/>
</dbReference>
<dbReference type="Gene3D" id="4.10.240.10">
    <property type="entry name" value="Zn(2)-C6 fungal-type DNA-binding domain"/>
    <property type="match status" value="1"/>
</dbReference>
<evidence type="ECO:0000256" key="5">
    <source>
        <dbReference type="ARBA" id="ARBA00023163"/>
    </source>
</evidence>
<keyword evidence="3" id="KW-0805">Transcription regulation</keyword>
<dbReference type="Pfam" id="PF04082">
    <property type="entry name" value="Fungal_trans"/>
    <property type="match status" value="1"/>
</dbReference>
<feature type="compositionally biased region" description="Basic and acidic residues" evidence="8">
    <location>
        <begin position="46"/>
        <end position="59"/>
    </location>
</feature>
<dbReference type="SMART" id="SM00066">
    <property type="entry name" value="GAL4"/>
    <property type="match status" value="1"/>
</dbReference>
<evidence type="ECO:0000256" key="1">
    <source>
        <dbReference type="ARBA" id="ARBA00022723"/>
    </source>
</evidence>
<dbReference type="SUPFAM" id="SSF57701">
    <property type="entry name" value="Zn2/Cys6 DNA-binding domain"/>
    <property type="match status" value="1"/>
</dbReference>
<dbReference type="PANTHER" id="PTHR31944:SF129">
    <property type="entry name" value="ASPYRIDONES CLUSTER REGULATOR APDR-RELATED"/>
    <property type="match status" value="1"/>
</dbReference>
<evidence type="ECO:0000313" key="11">
    <source>
        <dbReference type="Proteomes" id="UP001610334"/>
    </source>
</evidence>
<comment type="caution">
    <text evidence="10">The sequence shown here is derived from an EMBL/GenBank/DDBJ whole genome shotgun (WGS) entry which is preliminary data.</text>
</comment>
<evidence type="ECO:0000256" key="4">
    <source>
        <dbReference type="ARBA" id="ARBA00023125"/>
    </source>
</evidence>
<dbReference type="InterPro" id="IPR001138">
    <property type="entry name" value="Zn2Cys6_DnaBD"/>
</dbReference>
<sequence>MSEGEPRKRRRPAKACEPCRQRKVRCDLKQPCGPCTRTKSSVNCSYRDEGHRSKQQDKFRVHRRPAVPPPQPRGIGHPDLTPSSIGGEIGCPNDDLRQTVRELQARLDGLEARVTRGEANVVSSTQNSRLENDLRALTDKLHTVQNQLASSSNATVLPTVDQTSIGAIAPHLRHSTRKVKFLGPSHWCHKIDKLSISQLMTTKEPPEPALDDVKSILKECRDLRQSIKSQKSVRLSDPLPNVRSTLPSREECDQLVECYLRTFEPIYRVIHVPSFWTEYDEFWRDPQSNLSPFLAKFVLILAIGTVFRSGEGCRTRQEYQMLAQNWIYVAQWWLTGPSEKSTCNLDGLQVSCLLLISRKACGLGSSPWLSAGSLMKMAMAMGLHRDPENFPSLSPFQSQIRRRLWATVLELELQESLDLALPCLVPPVSDTKAPLNIDDRLLTPDSTTMPQGEADDQVTHASIQILLHDTVRLRMQVLEVIHHCEEQSYQRALDLGSKLRAACRRAAAFFSSVNGDTSLGVESSEFHAKFIDIQLHRYILALHTPFVVQARKDPKYYFARKACLDSVATMAAYANALNLPADAPDDICRLFITGKGSFKGPLSLDVISPIGLELVTQLEEEYFPGLDGDPLDKLAGVSRDHLIHTLEHILSQLFQIIAMGIPSMKRFGLTAAVLGQIRAMKAGRDVKGTVYEAVTQSFKDCSLALQMSVQRIEMMEGSDHSGSAAGFGVPDPSLPGFDMDLTDSIFGIDLQGLFPFPGLDNSIGTILS</sequence>
<dbReference type="Proteomes" id="UP001610334">
    <property type="component" value="Unassembled WGS sequence"/>
</dbReference>
<gene>
    <name evidence="10" type="ORF">BJX63DRAFT_233465</name>
</gene>
<proteinExistence type="predicted"/>
<evidence type="ECO:0000256" key="7">
    <source>
        <dbReference type="SAM" id="Coils"/>
    </source>
</evidence>
<dbReference type="SMART" id="SM00906">
    <property type="entry name" value="Fungal_trans"/>
    <property type="match status" value="1"/>
</dbReference>
<keyword evidence="5" id="KW-0804">Transcription</keyword>
<organism evidence="10 11">
    <name type="scientific">Aspergillus granulosus</name>
    <dbReference type="NCBI Taxonomy" id="176169"/>
    <lineage>
        <taxon>Eukaryota</taxon>
        <taxon>Fungi</taxon>
        <taxon>Dikarya</taxon>
        <taxon>Ascomycota</taxon>
        <taxon>Pezizomycotina</taxon>
        <taxon>Eurotiomycetes</taxon>
        <taxon>Eurotiomycetidae</taxon>
        <taxon>Eurotiales</taxon>
        <taxon>Aspergillaceae</taxon>
        <taxon>Aspergillus</taxon>
        <taxon>Aspergillus subgen. Nidulantes</taxon>
    </lineage>
</organism>
<dbReference type="CDD" id="cd00067">
    <property type="entry name" value="GAL4"/>
    <property type="match status" value="1"/>
</dbReference>
<keyword evidence="11" id="KW-1185">Reference proteome</keyword>
<evidence type="ECO:0000313" key="10">
    <source>
        <dbReference type="EMBL" id="KAL2812948.1"/>
    </source>
</evidence>
<dbReference type="PROSITE" id="PS50048">
    <property type="entry name" value="ZN2_CY6_FUNGAL_2"/>
    <property type="match status" value="1"/>
</dbReference>
<keyword evidence="1" id="KW-0479">Metal-binding</keyword>
<accession>A0ABR4HBU0</accession>
<feature type="coiled-coil region" evidence="7">
    <location>
        <begin position="93"/>
        <end position="147"/>
    </location>
</feature>
<dbReference type="InterPro" id="IPR007219">
    <property type="entry name" value="XnlR_reg_dom"/>
</dbReference>
<feature type="region of interest" description="Disordered" evidence="8">
    <location>
        <begin position="36"/>
        <end position="90"/>
    </location>
</feature>
<dbReference type="CDD" id="cd12148">
    <property type="entry name" value="fungal_TF_MHR"/>
    <property type="match status" value="1"/>
</dbReference>
<dbReference type="Pfam" id="PF00172">
    <property type="entry name" value="Zn_clus"/>
    <property type="match status" value="1"/>
</dbReference>
<dbReference type="EMBL" id="JBFXLT010000043">
    <property type="protein sequence ID" value="KAL2812948.1"/>
    <property type="molecule type" value="Genomic_DNA"/>
</dbReference>
<name>A0ABR4HBU0_9EURO</name>
<dbReference type="PANTHER" id="PTHR31944">
    <property type="entry name" value="HEME-RESPONSIVE ZINC FINGER TRANSCRIPTION FACTOR HAP1"/>
    <property type="match status" value="1"/>
</dbReference>
<evidence type="ECO:0000256" key="8">
    <source>
        <dbReference type="SAM" id="MobiDB-lite"/>
    </source>
</evidence>
<evidence type="ECO:0000259" key="9">
    <source>
        <dbReference type="PROSITE" id="PS50048"/>
    </source>
</evidence>
<dbReference type="PROSITE" id="PS00463">
    <property type="entry name" value="ZN2_CY6_FUNGAL_1"/>
    <property type="match status" value="1"/>
</dbReference>